<keyword evidence="1" id="KW-0472">Membrane</keyword>
<gene>
    <name evidence="2" type="ORF">FGLOB1_2389</name>
</gene>
<reference evidence="2 3" key="1">
    <citation type="submission" date="2020-05" db="EMBL/GenBank/DDBJ databases">
        <title>Identification and distribution of gene clusters putatively required for synthesis of sphingolipid metabolism inhibitors in phylogenetically diverse species of the filamentous fungus Fusarium.</title>
        <authorList>
            <person name="Kim H.-S."/>
            <person name="Busman M."/>
            <person name="Brown D.W."/>
            <person name="Divon H."/>
            <person name="Uhlig S."/>
            <person name="Proctor R.H."/>
        </authorList>
    </citation>
    <scope>NUCLEOTIDE SEQUENCE [LARGE SCALE GENOMIC DNA]</scope>
    <source>
        <strain evidence="2 3">NRRL 26131</strain>
    </source>
</reference>
<dbReference type="Proteomes" id="UP000532311">
    <property type="component" value="Unassembled WGS sequence"/>
</dbReference>
<comment type="caution">
    <text evidence="2">The sequence shown here is derived from an EMBL/GenBank/DDBJ whole genome shotgun (WGS) entry which is preliminary data.</text>
</comment>
<keyword evidence="1" id="KW-1133">Transmembrane helix</keyword>
<dbReference type="AlphaFoldDB" id="A0A8H5YQ41"/>
<proteinExistence type="predicted"/>
<keyword evidence="3" id="KW-1185">Reference proteome</keyword>
<name>A0A8H5YQ41_9HYPO</name>
<evidence type="ECO:0000256" key="1">
    <source>
        <dbReference type="SAM" id="Phobius"/>
    </source>
</evidence>
<accession>A0A8H5YQ41</accession>
<evidence type="ECO:0000313" key="2">
    <source>
        <dbReference type="EMBL" id="KAF5716795.1"/>
    </source>
</evidence>
<protein>
    <submittedName>
        <fullName evidence="2">Uncharacterized protein</fullName>
    </submittedName>
</protein>
<organism evidence="2 3">
    <name type="scientific">Fusarium globosum</name>
    <dbReference type="NCBI Taxonomy" id="78864"/>
    <lineage>
        <taxon>Eukaryota</taxon>
        <taxon>Fungi</taxon>
        <taxon>Dikarya</taxon>
        <taxon>Ascomycota</taxon>
        <taxon>Pezizomycotina</taxon>
        <taxon>Sordariomycetes</taxon>
        <taxon>Hypocreomycetidae</taxon>
        <taxon>Hypocreales</taxon>
        <taxon>Nectriaceae</taxon>
        <taxon>Fusarium</taxon>
        <taxon>Fusarium fujikuroi species complex</taxon>
    </lineage>
</organism>
<sequence length="99" mass="9766">MASRPPTPNTEPTGPVYASGKCDCGYTNMNSATSCQRKKTDGKLCGGLAAGPVASSGPVVSADASTADFNNGLDTGFATLVVVVVVILVAGFVAGPATD</sequence>
<dbReference type="PROSITE" id="PS51257">
    <property type="entry name" value="PROKAR_LIPOPROTEIN"/>
    <property type="match status" value="1"/>
</dbReference>
<feature type="transmembrane region" description="Helical" evidence="1">
    <location>
        <begin position="77"/>
        <end position="97"/>
    </location>
</feature>
<dbReference type="EMBL" id="JAAQPF010000084">
    <property type="protein sequence ID" value="KAF5716795.1"/>
    <property type="molecule type" value="Genomic_DNA"/>
</dbReference>
<evidence type="ECO:0000313" key="3">
    <source>
        <dbReference type="Proteomes" id="UP000532311"/>
    </source>
</evidence>
<keyword evidence="1" id="KW-0812">Transmembrane</keyword>